<name>A0A0X3AQQ1_9FLAO</name>
<accession>A0A0X3AQQ1</accession>
<evidence type="ECO:0000313" key="2">
    <source>
        <dbReference type="Proteomes" id="UP000182761"/>
    </source>
</evidence>
<dbReference type="AlphaFoldDB" id="A0A0X3AQQ1"/>
<organism evidence="1 2">
    <name type="scientific">Apibacter mensalis</name>
    <dbReference type="NCBI Taxonomy" id="1586267"/>
    <lineage>
        <taxon>Bacteria</taxon>
        <taxon>Pseudomonadati</taxon>
        <taxon>Bacteroidota</taxon>
        <taxon>Flavobacteriia</taxon>
        <taxon>Flavobacteriales</taxon>
        <taxon>Weeksellaceae</taxon>
        <taxon>Apibacter</taxon>
    </lineage>
</organism>
<gene>
    <name evidence="1" type="ORF">Ga0061079_109101</name>
</gene>
<dbReference type="RefSeq" id="WP_055425898.1">
    <property type="nucleotide sequence ID" value="NZ_FCOR01000009.1"/>
</dbReference>
<dbReference type="InterPro" id="IPR008969">
    <property type="entry name" value="CarboxyPept-like_regulatory"/>
</dbReference>
<dbReference type="OrthoDB" id="1271345at2"/>
<protein>
    <submittedName>
        <fullName evidence="1">CarboxypepD_reg-like domain-containing protein</fullName>
    </submittedName>
</protein>
<dbReference type="STRING" id="1586267.GCA_001418685_01574"/>
<dbReference type="Proteomes" id="UP000182761">
    <property type="component" value="Unassembled WGS sequence"/>
</dbReference>
<proteinExistence type="predicted"/>
<keyword evidence="2" id="KW-1185">Reference proteome</keyword>
<evidence type="ECO:0000313" key="1">
    <source>
        <dbReference type="EMBL" id="CVK16711.1"/>
    </source>
</evidence>
<dbReference type="SUPFAM" id="SSF49464">
    <property type="entry name" value="Carboxypeptidase regulatory domain-like"/>
    <property type="match status" value="1"/>
</dbReference>
<dbReference type="EMBL" id="FCOR01000009">
    <property type="protein sequence ID" value="CVK16711.1"/>
    <property type="molecule type" value="Genomic_DNA"/>
</dbReference>
<reference evidence="1 2" key="1">
    <citation type="submission" date="2016-01" db="EMBL/GenBank/DDBJ databases">
        <authorList>
            <person name="McClelland M."/>
            <person name="Jain A."/>
            <person name="Saraogi P."/>
            <person name="Mendelson R."/>
            <person name="Westerman R."/>
            <person name="SanMiguel P."/>
            <person name="Csonka L."/>
        </authorList>
    </citation>
    <scope>NUCLEOTIDE SEQUENCE [LARGE SCALE GENOMIC DNA]</scope>
    <source>
        <strain evidence="1 2">R-53146</strain>
    </source>
</reference>
<sequence length="274" mass="32216">MKLIYTYFLLLLSLIIFSQDRKQINGKVYILDKYHEMISGIYVKNISINYTTLTDITGNFIIPAQIGDQITFQSFNIEKRTILVTQKMFDQLQMKIQLDLKEKQLEDISVTPFKTFGSIELDVRRIPMMNKTNEILKKLGNLNPSQKMDGSTDVNTELAKLSSMKFGIEGILDFISGDGKRKERLSIFEEQSNIIKKVREYFGDTYFEELGLKKNEINDFILYAYLNHNLKFYYDHNNYFQILNIFDKNIYLYKARKNTEKTITPKVGKIYFPD</sequence>